<evidence type="ECO:0000313" key="11">
    <source>
        <dbReference type="Proteomes" id="UP000015462"/>
    </source>
</evidence>
<dbReference type="Pfam" id="PF01558">
    <property type="entry name" value="POR"/>
    <property type="match status" value="1"/>
</dbReference>
<sequence>MSTSKEEKFVREDGPVFLSGNQAYLRLAFEQQRRDREAGLKTGGFISGYRGSPFGNFDTECRGVESSLNERDIHFNPGVNEAMAATAIWGSQQIDFFEGNEFDGAFGLWYGKGPGVDQAADALHHANLWGTSKHGGVVMAVGDDPMSRSSSIQQQSEYVLSGLCIPIMHCSSVQDIYDFGLIAYQMSRYSGVWVAVKSVSDIAESWYMVDIDPKRTETVLPDASEFVIPDSGVHTRWPDRSVDQDERIVNARLPAVKAFTKANKLNKVTLDAKQRRVGIITAGKSYLDTLEALDDLSIDESMRDELGLAVFKIAVIWPMEESLVREFAESVDEILVIEESRPFLETQVKDILFDMPMGIRPLVMGKKGRDQQTQFPSNGELTPALISKALVNWLKPYKTTDSMTQWIEVLENTDKQLSVPRNTVERTPYFCSGCPHSSSTKLPDDSTEQLIGIGCHFLVGLMDRKGTTYTQMGGEGATWAGASPFLGNRHTFVNLGDGTFYHSGSTAIRQAIASNINITYKILFNDAVAMTGGQSFDGPLTVEGITQQMHSEGAARIVVVSKEPKALNKTAFAPGTDLYHRDDLQMVMKELADTKGVTILIYEQTCATELRRRRKRKLVETPKKLTFINSRVCEGCGDCGVQSNCLSVQPLETELGRKRVIDQSGCNLDFSCVKGFCPSFVTIEGGELAKGSSVNLSDDVFATLPEPTPKPLDGVFGSLVCGIGGTGVVTISSMIGEAAKAEGFASQVLDLTGMAQKFGAVYCHLKVANNVEELNSTRLSIGKADLLIGADIVTSASDEGMSRLREGHTKGVVNSHGIVTGAFTRDGDFSIPVDDMKQALERFTGKGNCDFFDSTKVSETLTGNTIGANMMLLGFACQKGWLPVKRQSLEDAITANGVAVAYNQRVFKIGRLMAHDPDAVKTLLEQGATTPEWEVLSATTDELISRREADLVAYQSKSYAKKFTKLIDKVREAEAKLAGDSDEITQAAARYLYKLMAYKDELEVARLYTDGTWANEVKENFSGDYKIKFHMAPPLISKRDPITGQLKKREFGGWMLSALKVASKFKGLRHTPLNPFGYSAERKEDKALLKQYKAVLNQIITGLTEENKEVALEMARVPEFVRGYGHVRTESVEVAEGRWKTLDDHFKNPMKVIKVKTGTTA</sequence>
<keyword evidence="2" id="KW-0479">Metal-binding</keyword>
<evidence type="ECO:0000256" key="6">
    <source>
        <dbReference type="ARBA" id="ARBA00023014"/>
    </source>
</evidence>
<evidence type="ECO:0000259" key="8">
    <source>
        <dbReference type="Pfam" id="PF02775"/>
    </source>
</evidence>
<dbReference type="SUPFAM" id="SSF52922">
    <property type="entry name" value="TK C-terminal domain-like"/>
    <property type="match status" value="1"/>
</dbReference>
<dbReference type="InterPro" id="IPR029061">
    <property type="entry name" value="THDP-binding"/>
</dbReference>
<dbReference type="InterPro" id="IPR002880">
    <property type="entry name" value="Pyrv_Fd/Flavodoxin_OxRdtase_N"/>
</dbReference>
<dbReference type="AlphaFoldDB" id="A0AB33Z4F5"/>
<feature type="domain" description="DUF6537" evidence="9">
    <location>
        <begin position="940"/>
        <end position="1140"/>
    </location>
</feature>
<dbReference type="SUPFAM" id="SSF53323">
    <property type="entry name" value="Pyruvate-ferredoxin oxidoreductase, PFOR, domain III"/>
    <property type="match status" value="1"/>
</dbReference>
<dbReference type="PANTHER" id="PTHR48084:SF3">
    <property type="entry name" value="SUBUNIT OF PYRUVATE:FLAVODOXIN OXIDOREDUCTASE"/>
    <property type="match status" value="1"/>
</dbReference>
<dbReference type="NCBIfam" id="NF009589">
    <property type="entry name" value="PRK13030.1"/>
    <property type="match status" value="1"/>
</dbReference>
<keyword evidence="4 10" id="KW-0560">Oxidoreductase</keyword>
<dbReference type="Pfam" id="PF02775">
    <property type="entry name" value="TPP_enzyme_C"/>
    <property type="match status" value="1"/>
</dbReference>
<organism evidence="10 11">
    <name type="scientific">Cycloclasticus pugetii</name>
    <dbReference type="NCBI Taxonomy" id="34068"/>
    <lineage>
        <taxon>Bacteria</taxon>
        <taxon>Pseudomonadati</taxon>
        <taxon>Pseudomonadota</taxon>
        <taxon>Gammaproteobacteria</taxon>
        <taxon>Thiotrichales</taxon>
        <taxon>Piscirickettsiaceae</taxon>
        <taxon>Cycloclasticus</taxon>
    </lineage>
</organism>
<dbReference type="InterPro" id="IPR009014">
    <property type="entry name" value="Transketo_C/PFOR_II"/>
</dbReference>
<protein>
    <submittedName>
        <fullName evidence="10">Indolepyruvate ferredoxin oxidoreductase</fullName>
        <ecNumber evidence="10">1.2.7.8</ecNumber>
    </submittedName>
</protein>
<evidence type="ECO:0000259" key="9">
    <source>
        <dbReference type="Pfam" id="PF20169"/>
    </source>
</evidence>
<feature type="domain" description="Pyruvate/ketoisovalerate oxidoreductase catalytic" evidence="7">
    <location>
        <begin position="724"/>
        <end position="908"/>
    </location>
</feature>
<dbReference type="InterPro" id="IPR046667">
    <property type="entry name" value="DUF6537"/>
</dbReference>
<keyword evidence="2" id="KW-0004">4Fe-4S</keyword>
<reference evidence="10 11" key="1">
    <citation type="journal article" date="2013" name="Genome Announc.">
        <title>Genome Sequence of the Pyrene- and Fluoranthene-Degrading Bacterium Cycloclasticus sp. Strain PY97M.</title>
        <authorList>
            <person name="Cui Z."/>
            <person name="Xu G."/>
            <person name="Li Q."/>
            <person name="Gao W."/>
            <person name="Zheng L."/>
        </authorList>
    </citation>
    <scope>NUCLEOTIDE SEQUENCE [LARGE SCALE GENOMIC DNA]</scope>
    <source>
        <strain evidence="10 11">PY97M</strain>
    </source>
</reference>
<dbReference type="InterPro" id="IPR011766">
    <property type="entry name" value="TPP_enzyme_TPP-bd"/>
</dbReference>
<keyword evidence="3" id="KW-0249">Electron transport</keyword>
<evidence type="ECO:0000259" key="7">
    <source>
        <dbReference type="Pfam" id="PF01558"/>
    </source>
</evidence>
<keyword evidence="5" id="KW-0408">Iron</keyword>
<dbReference type="Gene3D" id="3.40.920.10">
    <property type="entry name" value="Pyruvate-ferredoxin oxidoreductase, PFOR, domain III"/>
    <property type="match status" value="1"/>
</dbReference>
<keyword evidence="11" id="KW-1185">Reference proteome</keyword>
<dbReference type="EMBL" id="ASHL01000002">
    <property type="protein sequence ID" value="EPD13811.1"/>
    <property type="molecule type" value="Genomic_DNA"/>
</dbReference>
<feature type="domain" description="Thiamine pyrophosphate enzyme TPP-binding" evidence="8">
    <location>
        <begin position="467"/>
        <end position="600"/>
    </location>
</feature>
<dbReference type="GO" id="GO:0030976">
    <property type="term" value="F:thiamine pyrophosphate binding"/>
    <property type="evidence" value="ECO:0007669"/>
    <property type="project" value="InterPro"/>
</dbReference>
<dbReference type="InterPro" id="IPR051457">
    <property type="entry name" value="2-oxoacid:Fd_oxidoreductase"/>
</dbReference>
<dbReference type="Proteomes" id="UP000015462">
    <property type="component" value="Unassembled WGS sequence"/>
</dbReference>
<dbReference type="Gene3D" id="3.40.50.970">
    <property type="match status" value="2"/>
</dbReference>
<comment type="caution">
    <text evidence="10">The sequence shown here is derived from an EMBL/GenBank/DDBJ whole genome shotgun (WGS) entry which is preliminary data.</text>
</comment>
<dbReference type="GO" id="GO:0051539">
    <property type="term" value="F:4 iron, 4 sulfur cluster binding"/>
    <property type="evidence" value="ECO:0007669"/>
    <property type="project" value="UniProtKB-KW"/>
</dbReference>
<dbReference type="Pfam" id="PF20169">
    <property type="entry name" value="DUF6537"/>
    <property type="match status" value="1"/>
</dbReference>
<dbReference type="EC" id="1.2.7.8" evidence="10"/>
<keyword evidence="1" id="KW-0813">Transport</keyword>
<dbReference type="GO" id="GO:0045333">
    <property type="term" value="P:cellular respiration"/>
    <property type="evidence" value="ECO:0007669"/>
    <property type="project" value="UniProtKB-ARBA"/>
</dbReference>
<evidence type="ECO:0000313" key="10">
    <source>
        <dbReference type="EMBL" id="EPD13811.1"/>
    </source>
</evidence>
<evidence type="ECO:0000256" key="2">
    <source>
        <dbReference type="ARBA" id="ARBA00022485"/>
    </source>
</evidence>
<dbReference type="PANTHER" id="PTHR48084">
    <property type="entry name" value="2-OXOGLUTARATE OXIDOREDUCTASE SUBUNIT KORB-RELATED"/>
    <property type="match status" value="1"/>
</dbReference>
<accession>A0AB33Z4F5</accession>
<evidence type="ECO:0000256" key="5">
    <source>
        <dbReference type="ARBA" id="ARBA00023004"/>
    </source>
</evidence>
<evidence type="ECO:0000256" key="4">
    <source>
        <dbReference type="ARBA" id="ARBA00023002"/>
    </source>
</evidence>
<evidence type="ECO:0000256" key="3">
    <source>
        <dbReference type="ARBA" id="ARBA00022982"/>
    </source>
</evidence>
<dbReference type="NCBIfam" id="NF009588">
    <property type="entry name" value="PRK13029.1"/>
    <property type="match status" value="1"/>
</dbReference>
<dbReference type="InterPro" id="IPR019752">
    <property type="entry name" value="Pyrv/ketoisovalerate_OxRed_cat"/>
</dbReference>
<gene>
    <name evidence="10" type="ORF">L196_04721</name>
</gene>
<keyword evidence="6" id="KW-0411">Iron-sulfur</keyword>
<dbReference type="RefSeq" id="WP_016390126.1">
    <property type="nucleotide sequence ID" value="NZ_KE646806.1"/>
</dbReference>
<evidence type="ECO:0000256" key="1">
    <source>
        <dbReference type="ARBA" id="ARBA00022448"/>
    </source>
</evidence>
<proteinExistence type="predicted"/>
<dbReference type="InterPro" id="IPR002869">
    <property type="entry name" value="Pyrv_flavodox_OxRed_cen"/>
</dbReference>
<name>A0AB33Z4F5_9GAMM</name>
<dbReference type="GO" id="GO:0044281">
    <property type="term" value="P:small molecule metabolic process"/>
    <property type="evidence" value="ECO:0007669"/>
    <property type="project" value="UniProtKB-ARBA"/>
</dbReference>
<dbReference type="GO" id="GO:0043805">
    <property type="term" value="F:indolepyruvate ferredoxin oxidoreductase activity"/>
    <property type="evidence" value="ECO:0007669"/>
    <property type="project" value="UniProtKB-EC"/>
</dbReference>
<dbReference type="SUPFAM" id="SSF52518">
    <property type="entry name" value="Thiamin diphosphate-binding fold (THDP-binding)"/>
    <property type="match status" value="2"/>
</dbReference>
<dbReference type="CDD" id="cd07034">
    <property type="entry name" value="TPP_PYR_PFOR_IOR-alpha_like"/>
    <property type="match status" value="1"/>
</dbReference>